<keyword evidence="4" id="KW-0066">ATP synthesis</keyword>
<dbReference type="GO" id="GO:0005524">
    <property type="term" value="F:ATP binding"/>
    <property type="evidence" value="ECO:0007669"/>
    <property type="project" value="UniProtKB-UniRule"/>
</dbReference>
<dbReference type="PANTHER" id="PTHR11671">
    <property type="entry name" value="V-TYPE ATP SYNTHASE SUBUNIT D"/>
    <property type="match status" value="1"/>
</dbReference>
<dbReference type="FunFam" id="1.10.287.3240:FF:000007">
    <property type="entry name" value="V-type ATP synthase subunit D"/>
    <property type="match status" value="1"/>
</dbReference>
<organism evidence="5 6">
    <name type="scientific">Dethiobacter alkaliphilus AHT 1</name>
    <dbReference type="NCBI Taxonomy" id="555088"/>
    <lineage>
        <taxon>Bacteria</taxon>
        <taxon>Bacillati</taxon>
        <taxon>Bacillota</taxon>
        <taxon>Dethiobacteria</taxon>
        <taxon>Dethiobacterales</taxon>
        <taxon>Dethiobacteraceae</taxon>
        <taxon>Dethiobacter</taxon>
    </lineage>
</organism>
<accession>C0GGW3</accession>
<dbReference type="EMBL" id="ACJM01000007">
    <property type="protein sequence ID" value="EEG77554.1"/>
    <property type="molecule type" value="Genomic_DNA"/>
</dbReference>
<keyword evidence="5" id="KW-0378">Hydrolase</keyword>
<name>C0GGW3_DETAL</name>
<evidence type="ECO:0000256" key="3">
    <source>
        <dbReference type="ARBA" id="ARBA00023065"/>
    </source>
</evidence>
<comment type="caution">
    <text evidence="5">The sequence shown here is derived from an EMBL/GenBank/DDBJ whole genome shotgun (WGS) entry which is preliminary data.</text>
</comment>
<dbReference type="OrthoDB" id="9781718at2"/>
<dbReference type="Proteomes" id="UP000006443">
    <property type="component" value="Unassembled WGS sequence"/>
</dbReference>
<dbReference type="Gene3D" id="1.10.287.3240">
    <property type="match status" value="1"/>
</dbReference>
<keyword evidence="2 4" id="KW-0813">Transport</keyword>
<dbReference type="RefSeq" id="WP_008516566.1">
    <property type="nucleotide sequence ID" value="NZ_ACJM01000007.1"/>
</dbReference>
<proteinExistence type="inferred from homology"/>
<sequence length="214" mass="24303">MEIRVNPTRMEFNRLKTRLKMAQRGHKLLKDKRDELMRVFLELVRENKDLRTRVEAELSRSFANFLLASAVMSGESLEEAIMYPKAAVKVDVETKNVMSVHVPKITSAAKEGTEGEEEDATPYGFANTSGELDTSIATLAEVLPHLLRLAELEKSVGLLADEIDKTRRRVNALEHVLIPQLQQTIKYISMKLDENERAGLTRLMKIKDIVRGED</sequence>
<comment type="function">
    <text evidence="4">Produces ATP from ADP in the presence of a proton gradient across the membrane.</text>
</comment>
<dbReference type="InterPro" id="IPR002699">
    <property type="entry name" value="V_ATPase_D"/>
</dbReference>
<comment type="similarity">
    <text evidence="1 4">Belongs to the V-ATPase D subunit family.</text>
</comment>
<keyword evidence="6" id="KW-1185">Reference proteome</keyword>
<dbReference type="NCBIfam" id="NF001543">
    <property type="entry name" value="PRK00373.1-2"/>
    <property type="match status" value="1"/>
</dbReference>
<dbReference type="AlphaFoldDB" id="C0GGW3"/>
<evidence type="ECO:0000313" key="5">
    <source>
        <dbReference type="EMBL" id="EEG77554.1"/>
    </source>
</evidence>
<evidence type="ECO:0000256" key="1">
    <source>
        <dbReference type="ARBA" id="ARBA00005850"/>
    </source>
</evidence>
<evidence type="ECO:0000256" key="4">
    <source>
        <dbReference type="HAMAP-Rule" id="MF_00271"/>
    </source>
</evidence>
<dbReference type="Pfam" id="PF01813">
    <property type="entry name" value="ATP-synt_D"/>
    <property type="match status" value="1"/>
</dbReference>
<protein>
    <recommendedName>
        <fullName evidence="4">V-type ATP synthase subunit D</fullName>
    </recommendedName>
    <alternativeName>
        <fullName evidence="4">V-ATPase subunit D</fullName>
    </alternativeName>
</protein>
<dbReference type="GO" id="GO:0016787">
    <property type="term" value="F:hydrolase activity"/>
    <property type="evidence" value="ECO:0007669"/>
    <property type="project" value="UniProtKB-KW"/>
</dbReference>
<reference evidence="5 6" key="1">
    <citation type="submission" date="2009-02" db="EMBL/GenBank/DDBJ databases">
        <title>Sequencing of the draft genome and assembly of Dethiobacter alkaliphilus AHT 1.</title>
        <authorList>
            <consortium name="US DOE Joint Genome Institute (JGI-PGF)"/>
            <person name="Lucas S."/>
            <person name="Copeland A."/>
            <person name="Lapidus A."/>
            <person name="Glavina del Rio T."/>
            <person name="Dalin E."/>
            <person name="Tice H."/>
            <person name="Bruce D."/>
            <person name="Goodwin L."/>
            <person name="Pitluck S."/>
            <person name="Larimer F."/>
            <person name="Land M.L."/>
            <person name="Hauser L."/>
            <person name="Muyzer G."/>
        </authorList>
    </citation>
    <scope>NUCLEOTIDE SEQUENCE [LARGE SCALE GENOMIC DNA]</scope>
    <source>
        <strain evidence="5 6">AHT 1</strain>
    </source>
</reference>
<keyword evidence="4" id="KW-0375">Hydrogen ion transport</keyword>
<dbReference type="GO" id="GO:0046961">
    <property type="term" value="F:proton-transporting ATPase activity, rotational mechanism"/>
    <property type="evidence" value="ECO:0007669"/>
    <property type="project" value="InterPro"/>
</dbReference>
<dbReference type="HAMAP" id="MF_00271">
    <property type="entry name" value="ATP_synth_D_arch"/>
    <property type="match status" value="1"/>
</dbReference>
<gene>
    <name evidence="4" type="primary">atpD</name>
    <name evidence="5" type="ORF">DealDRAFT_1677</name>
</gene>
<dbReference type="GO" id="GO:0042777">
    <property type="term" value="P:proton motive force-driven plasma membrane ATP synthesis"/>
    <property type="evidence" value="ECO:0007669"/>
    <property type="project" value="UniProtKB-UniRule"/>
</dbReference>
<keyword evidence="3 4" id="KW-0406">Ion transport</keyword>
<dbReference type="GO" id="GO:0046933">
    <property type="term" value="F:proton-transporting ATP synthase activity, rotational mechanism"/>
    <property type="evidence" value="ECO:0007669"/>
    <property type="project" value="UniProtKB-UniRule"/>
</dbReference>
<dbReference type="NCBIfam" id="TIGR00309">
    <property type="entry name" value="V_ATPase_subD"/>
    <property type="match status" value="1"/>
</dbReference>
<evidence type="ECO:0000313" key="6">
    <source>
        <dbReference type="Proteomes" id="UP000006443"/>
    </source>
</evidence>
<dbReference type="STRING" id="555088.DealDRAFT_1677"/>
<dbReference type="eggNOG" id="COG1394">
    <property type="taxonomic scope" value="Bacteria"/>
</dbReference>
<evidence type="ECO:0000256" key="2">
    <source>
        <dbReference type="ARBA" id="ARBA00022448"/>
    </source>
</evidence>